<dbReference type="AlphaFoldDB" id="A0A975ING6"/>
<gene>
    <name evidence="2" type="ORF">G127AT_15325</name>
</gene>
<protein>
    <recommendedName>
        <fullName evidence="4">AbiEi antitoxin C-terminal domain-containing protein</fullName>
    </recommendedName>
</protein>
<reference evidence="2" key="1">
    <citation type="submission" date="2021-03" db="EMBL/GenBank/DDBJ databases">
        <title>Agromyces archimandritus sp. nov., isolated from the cockroach Archimandrita tessellata.</title>
        <authorList>
            <person name="Guzman J."/>
            <person name="Ortuzar M."/>
            <person name="Poehlein A."/>
            <person name="Daniel R."/>
            <person name="Trujillo M."/>
            <person name="Vilcinskas A."/>
        </authorList>
    </citation>
    <scope>NUCLEOTIDE SEQUENCE</scope>
    <source>
        <strain evidence="2">G127AT</strain>
    </source>
</reference>
<evidence type="ECO:0000313" key="3">
    <source>
        <dbReference type="Proteomes" id="UP000671914"/>
    </source>
</evidence>
<accession>A0A975ING6</accession>
<dbReference type="Proteomes" id="UP000671914">
    <property type="component" value="Chromosome"/>
</dbReference>
<evidence type="ECO:0000313" key="2">
    <source>
        <dbReference type="EMBL" id="QTX04597.1"/>
    </source>
</evidence>
<proteinExistence type="predicted"/>
<dbReference type="EMBL" id="CP071696">
    <property type="protein sequence ID" value="QTX04597.1"/>
    <property type="molecule type" value="Genomic_DNA"/>
</dbReference>
<evidence type="ECO:0000256" key="1">
    <source>
        <dbReference type="SAM" id="MobiDB-lite"/>
    </source>
</evidence>
<keyword evidence="3" id="KW-1185">Reference proteome</keyword>
<sequence length="207" mass="22239">MARLPSLLGTDDFPLAELCALRIDGEVHPFGGGWTPVDEPDLAGLRAAAAMMRGGTGLVIAGRTAAWVHGAELVEPAVAEFCRPIEARVSARLNPRIRMHEYLLDEEDVVCFGPAQCTSRERTAFDVLRSPALDDDAAVRIVARLFRGDPEPLEGTRRRLAGGQRFPHKVDAVRRLARLTDDAASSDGSALGAPAHDDAAVQPSLTR</sequence>
<evidence type="ECO:0008006" key="4">
    <source>
        <dbReference type="Google" id="ProtNLM"/>
    </source>
</evidence>
<dbReference type="RefSeq" id="WP_210898352.1">
    <property type="nucleotide sequence ID" value="NZ_CP071696.1"/>
</dbReference>
<name>A0A975ING6_9MICO</name>
<dbReference type="KEGG" id="aarc:G127AT_15325"/>
<feature type="region of interest" description="Disordered" evidence="1">
    <location>
        <begin position="184"/>
        <end position="207"/>
    </location>
</feature>
<organism evidence="2 3">
    <name type="scientific">Agromyces archimandritae</name>
    <dbReference type="NCBI Taxonomy" id="2781962"/>
    <lineage>
        <taxon>Bacteria</taxon>
        <taxon>Bacillati</taxon>
        <taxon>Actinomycetota</taxon>
        <taxon>Actinomycetes</taxon>
        <taxon>Micrococcales</taxon>
        <taxon>Microbacteriaceae</taxon>
        <taxon>Agromyces</taxon>
    </lineage>
</organism>